<protein>
    <submittedName>
        <fullName evidence="1">Uncharacterized protein</fullName>
    </submittedName>
</protein>
<reference evidence="1 2" key="1">
    <citation type="submission" date="2024-02" db="EMBL/GenBank/DDBJ databases">
        <authorList>
            <person name="Chen Y."/>
            <person name="Shah S."/>
            <person name="Dougan E. K."/>
            <person name="Thang M."/>
            <person name="Chan C."/>
        </authorList>
    </citation>
    <scope>NUCLEOTIDE SEQUENCE [LARGE SCALE GENOMIC DNA]</scope>
</reference>
<sequence length="1223" mass="133425">MCFQGWALSNISGTFRWNTAPKAQQSLCLQSCRLRDDCAAVQYKNGACNLMVSDGKPSALHSEVLLRLNNCSDQDAALNVTLPGAQYLEGEFSVMSIFKSNASYSRPGTNPQRQLLLSRRENVERAQAIVPEKVSCTALQFMFKREFEAHSQVVYVLFPSTELADQMEYAQLRSNWLFLHINSSDYEDAESIHAPEFFGNAMACTDTDVVGNAFKHGQAAFELQLLPPELSVAEAASQPAVQGGTLALSVPSCSKPLGDLEFGTVETPGIYSLHPCECFGEAYANAEPVDPASNAAVPRNAQGAFNKGTVPDQRLFSGPYTCEETACDTLQLILGKEDGPCMRCQYIDTTSPDGRCLPDCNMDFNGKALVKVIRCQRCIQVGDANLQRLSLVSMPEIYFLERRVVHVTYPFSINGCTRASAKTASPLVATETQMFLDVAKDQHLQLEVLEPESLWWIDSTSGHLRVRYNVLDPNKEWCICDDGHALQACLCDASFQKKDFWLFEQGVIRASSGTKCLQADKTLAVATCPNGRDLKFIWYFKSGNCFFGFDLSNTAQMLWTATVETAAETPPLRLGNLAFKETRSEGEGLFQIYIDYPPVNAKLCLHADLTMKLGQGYMMQMSSECRSTFLWRGAHIAYFHLGDLKTTYYLQTIEDDHQLRLIAAKQTTPGPEFNFVVSGGKIMPASSASGSKQCLRAKSMKPSTATTSNGLRSLVIEKGQARNYTACTSYGEFSGFIKQNGWSQVCRESGFLNVEHTSSGFCVTQMHDPPLFGANCDDADDQSVLTDVKWPSSISPDPHGIGPRCSARCARLGSSYVMAEKPPVHSYDAHDDTTTGLVNFTCPSGSFLASIRVELFPSSHSYTFKCIGPWGAVFDTSSPNMVLFEECMSDSDVYVWTETWTLEKIGARPSSGTWTELEGCEASVSVAMHENPDPNADAQGLNLSIPDFASLSVKEKAGYTRAPGIHVTTHGASKVLFTCLPGHAEGPVLDGNRSTLCAENIAVKASDLSQSTSLFADRFQTLIIQKSCPVLMEATGHVDPSIAVNTAKGGMTMQQLSQILRLAYHATQFGDPHLPPFNYRGPTSAFAEVVGFISLQPNGAPWGLTCPPGAVVASGSSTMPYCVFVDASEEKVFYAFSGSMSCPDGTAVSGWYNLPGTPVKGWRRGPTVAPKTKQACACFAVRQRCYHPARIQRPPLAKGEVLWRVWPSTPTSSSLAAASCRGA</sequence>
<comment type="caution">
    <text evidence="1">The sequence shown here is derived from an EMBL/GenBank/DDBJ whole genome shotgun (WGS) entry which is preliminary data.</text>
</comment>
<name>A0ABP0IDQ5_9DINO</name>
<evidence type="ECO:0000313" key="1">
    <source>
        <dbReference type="EMBL" id="CAK9000724.1"/>
    </source>
</evidence>
<keyword evidence="2" id="KW-1185">Reference proteome</keyword>
<evidence type="ECO:0000313" key="2">
    <source>
        <dbReference type="Proteomes" id="UP001642464"/>
    </source>
</evidence>
<accession>A0ABP0IDQ5</accession>
<proteinExistence type="predicted"/>
<dbReference type="EMBL" id="CAXAMM010003636">
    <property type="protein sequence ID" value="CAK9000724.1"/>
    <property type="molecule type" value="Genomic_DNA"/>
</dbReference>
<dbReference type="Proteomes" id="UP001642464">
    <property type="component" value="Unassembled WGS sequence"/>
</dbReference>
<gene>
    <name evidence="1" type="ORF">SCF082_LOCUS6622</name>
</gene>
<organism evidence="1 2">
    <name type="scientific">Durusdinium trenchii</name>
    <dbReference type="NCBI Taxonomy" id="1381693"/>
    <lineage>
        <taxon>Eukaryota</taxon>
        <taxon>Sar</taxon>
        <taxon>Alveolata</taxon>
        <taxon>Dinophyceae</taxon>
        <taxon>Suessiales</taxon>
        <taxon>Symbiodiniaceae</taxon>
        <taxon>Durusdinium</taxon>
    </lineage>
</organism>